<dbReference type="EMBL" id="JALP01000004">
    <property type="protein sequence ID" value="THG92372.1"/>
    <property type="molecule type" value="Genomic_DNA"/>
</dbReference>
<keyword evidence="4" id="KW-1185">Reference proteome</keyword>
<reference evidence="3 5" key="2">
    <citation type="submission" date="2014-01" db="EMBL/GenBank/DDBJ databases">
        <title>Draft genome sequencing of Bacillus alcalophilus CGMCC 1.3604.</title>
        <authorList>
            <person name="Yang J."/>
            <person name="Diao L."/>
            <person name="Yang S."/>
        </authorList>
    </citation>
    <scope>NUCLEOTIDE SEQUENCE [LARGE SCALE GENOMIC DNA]</scope>
    <source>
        <strain evidence="3 5">CGMCC 1.3604</strain>
    </source>
</reference>
<feature type="signal peptide" evidence="1">
    <location>
        <begin position="1"/>
        <end position="22"/>
    </location>
</feature>
<evidence type="ECO:0000313" key="2">
    <source>
        <dbReference type="EMBL" id="KGA97964.1"/>
    </source>
</evidence>
<dbReference type="EMBL" id="ALPT02000018">
    <property type="protein sequence ID" value="KGA97964.1"/>
    <property type="molecule type" value="Genomic_DNA"/>
</dbReference>
<proteinExistence type="predicted"/>
<accession>A0A094WJK8</accession>
<gene>
    <name evidence="3" type="ORF">AJ85_13110</name>
    <name evidence="2" type="ORF">BALCAV_0207340</name>
</gene>
<dbReference type="eggNOG" id="ENOG5030D11">
    <property type="taxonomic scope" value="Bacteria"/>
</dbReference>
<dbReference type="AlphaFoldDB" id="A0A094WJK8"/>
<sequence length="67" mass="6832">MKMKLALFVLVATMTISTPAFASGNGVADCAQMSKGQHVAMCAQKMEGGVSDCATAPECPMTSGCTN</sequence>
<protein>
    <submittedName>
        <fullName evidence="2">Uncharacterized protein</fullName>
    </submittedName>
</protein>
<reference evidence="2 4" key="1">
    <citation type="journal article" date="2014" name="Genome Announc.">
        <title>Draft Genome Sequence of Bacillus alcalophilus AV1934, a Classic Alkaliphile Isolated from Human Feces in 1934.</title>
        <authorList>
            <person name="Attie O."/>
            <person name="Jayaprakash A."/>
            <person name="Shah H."/>
            <person name="Paulsen I.T."/>
            <person name="Morino M."/>
            <person name="Takahashi Y."/>
            <person name="Narumi I."/>
            <person name="Sachidanandam R."/>
            <person name="Satoh K."/>
            <person name="Ito M."/>
            <person name="Krulwich T.A."/>
        </authorList>
    </citation>
    <scope>NUCLEOTIDE SEQUENCE [LARGE SCALE GENOMIC DNA]</scope>
    <source>
        <strain evidence="2 4">AV1934</strain>
    </source>
</reference>
<organism evidence="2 4">
    <name type="scientific">Alkalihalobacillus alcalophilus ATCC 27647 = CGMCC 1.3604</name>
    <dbReference type="NCBI Taxonomy" id="1218173"/>
    <lineage>
        <taxon>Bacteria</taxon>
        <taxon>Bacillati</taxon>
        <taxon>Bacillota</taxon>
        <taxon>Bacilli</taxon>
        <taxon>Bacillales</taxon>
        <taxon>Bacillaceae</taxon>
        <taxon>Alkalihalobacillus</taxon>
    </lineage>
</organism>
<dbReference type="Proteomes" id="UP000002754">
    <property type="component" value="Unassembled WGS sequence"/>
</dbReference>
<evidence type="ECO:0000313" key="3">
    <source>
        <dbReference type="EMBL" id="THG92372.1"/>
    </source>
</evidence>
<feature type="chain" id="PRO_5035986162" evidence="1">
    <location>
        <begin position="23"/>
        <end position="67"/>
    </location>
</feature>
<comment type="caution">
    <text evidence="2">The sequence shown here is derived from an EMBL/GenBank/DDBJ whole genome shotgun (WGS) entry which is preliminary data.</text>
</comment>
<evidence type="ECO:0000313" key="4">
    <source>
        <dbReference type="Proteomes" id="UP000002754"/>
    </source>
</evidence>
<keyword evidence="1" id="KW-0732">Signal</keyword>
<evidence type="ECO:0000256" key="1">
    <source>
        <dbReference type="SAM" id="SignalP"/>
    </source>
</evidence>
<dbReference type="OrthoDB" id="2900449at2"/>
<evidence type="ECO:0000313" key="5">
    <source>
        <dbReference type="Proteomes" id="UP000297014"/>
    </source>
</evidence>
<dbReference type="RefSeq" id="WP_003322288.1">
    <property type="nucleotide sequence ID" value="NZ_ALPT02000018.1"/>
</dbReference>
<dbReference type="Proteomes" id="UP000297014">
    <property type="component" value="Unassembled WGS sequence"/>
</dbReference>
<name>A0A094WJK8_ALKAL</name>